<dbReference type="PANTHER" id="PTHR10192">
    <property type="entry name" value="MOLYBDOPTERIN BIOSYNTHESIS PROTEIN"/>
    <property type="match status" value="1"/>
</dbReference>
<dbReference type="GO" id="GO:0061599">
    <property type="term" value="F:molybdopterin molybdotransferase activity"/>
    <property type="evidence" value="ECO:0007669"/>
    <property type="project" value="UniProtKB-UniRule"/>
</dbReference>
<dbReference type="UniPathway" id="UPA00344"/>
<dbReference type="Pfam" id="PF03453">
    <property type="entry name" value="MoeA_N"/>
    <property type="match status" value="1"/>
</dbReference>
<keyword evidence="7 11" id="KW-0479">Metal-binding</keyword>
<dbReference type="RefSeq" id="WP_013045372.1">
    <property type="nucleotide sequence ID" value="NC_014010.1"/>
</dbReference>
<reference evidence="13 14" key="1">
    <citation type="journal article" date="2010" name="J. Bacteriol.">
        <title>Complete genome sequence of "Candidatus Puniceispirillum marinum" IMCC1322, a representative of the SAR116 clade in the Alphaproteobacteria.</title>
        <authorList>
            <person name="Oh H.M."/>
            <person name="Kwon K.K."/>
            <person name="Kang I."/>
            <person name="Kang S.G."/>
            <person name="Lee J.H."/>
            <person name="Kim S.J."/>
            <person name="Cho J.C."/>
        </authorList>
    </citation>
    <scope>NUCLEOTIDE SEQUENCE [LARGE SCALE GENOMIC DNA]</scope>
    <source>
        <strain evidence="13 14">IMCC1322</strain>
    </source>
</reference>
<dbReference type="AlphaFoldDB" id="D5BR29"/>
<sequence>MMPRNKHADDNRPPLLAVAEAKQRILDGLGRTATEKVSYGSALGRTLAAPVYAKASVPAFDLSAMDGYAVRGEDVKTLPARLTRCGESAAGHPFTGKVARGEAVRIFTGAKVPDDADVIILQEDVDAMSEENGITITIKSGNPAGKHIRRKGLDMEKDTPVLDAGQHLSARAISLCLSAGHIELEVYKQPRIGILSTGDELVPPGTTPAKGQIVSSNAQYLADFVEMNGGIPINLGIARDAAGALAEALEAHAELDLIVTSGGASVGVHDHIAGDLDGANQKVDTVNQTQIDFWKIAMRPGKPVIFGKIRNIPLLGLPGNPVSSAICAMIFLAPAMAHMQGRHHQDMTFHAMLASDLRDNDKRQEYLRATLAYDAAGRAIVTPASLQDSSMLSVLANADVLIMRPPFDPARHAGDQVTVLPIPRLF</sequence>
<evidence type="ECO:0000256" key="4">
    <source>
        <dbReference type="ARBA" id="ARBA00010763"/>
    </source>
</evidence>
<evidence type="ECO:0000256" key="6">
    <source>
        <dbReference type="ARBA" id="ARBA00022679"/>
    </source>
</evidence>
<dbReference type="GO" id="GO:0006777">
    <property type="term" value="P:Mo-molybdopterin cofactor biosynthetic process"/>
    <property type="evidence" value="ECO:0007669"/>
    <property type="project" value="UniProtKB-UniRule"/>
</dbReference>
<dbReference type="HOGENOM" id="CLU_010186_7_0_5"/>
<dbReference type="Pfam" id="PF00994">
    <property type="entry name" value="MoCF_biosynth"/>
    <property type="match status" value="1"/>
</dbReference>
<keyword evidence="13" id="KW-0378">Hydrolase</keyword>
<evidence type="ECO:0000256" key="11">
    <source>
        <dbReference type="RuleBase" id="RU365090"/>
    </source>
</evidence>
<comment type="similarity">
    <text evidence="4 11">Belongs to the MoeA family.</text>
</comment>
<dbReference type="SUPFAM" id="SSF63882">
    <property type="entry name" value="MoeA N-terminal region -like"/>
    <property type="match status" value="1"/>
</dbReference>
<organism evidence="13 14">
    <name type="scientific">Puniceispirillum marinum (strain IMCC1322)</name>
    <dbReference type="NCBI Taxonomy" id="488538"/>
    <lineage>
        <taxon>Bacteria</taxon>
        <taxon>Pseudomonadati</taxon>
        <taxon>Pseudomonadota</taxon>
        <taxon>Alphaproteobacteria</taxon>
        <taxon>Candidatus Puniceispirillales</taxon>
        <taxon>Candidatus Puniceispirillaceae</taxon>
        <taxon>Candidatus Puniceispirillum</taxon>
    </lineage>
</organism>
<dbReference type="EC" id="2.10.1.1" evidence="11"/>
<dbReference type="Gene3D" id="3.40.980.10">
    <property type="entry name" value="MoaB/Mog-like domain"/>
    <property type="match status" value="1"/>
</dbReference>
<dbReference type="FunFam" id="3.40.980.10:FF:000004">
    <property type="entry name" value="Molybdopterin molybdenumtransferase"/>
    <property type="match status" value="1"/>
</dbReference>
<dbReference type="Gene3D" id="3.90.105.10">
    <property type="entry name" value="Molybdopterin biosynthesis moea protein, domain 2"/>
    <property type="match status" value="1"/>
</dbReference>
<dbReference type="GO" id="GO:0046872">
    <property type="term" value="F:metal ion binding"/>
    <property type="evidence" value="ECO:0007669"/>
    <property type="project" value="UniProtKB-UniRule"/>
</dbReference>
<evidence type="ECO:0000256" key="8">
    <source>
        <dbReference type="ARBA" id="ARBA00022842"/>
    </source>
</evidence>
<dbReference type="SUPFAM" id="SSF63867">
    <property type="entry name" value="MoeA C-terminal domain-like"/>
    <property type="match status" value="1"/>
</dbReference>
<dbReference type="GO" id="GO:0005829">
    <property type="term" value="C:cytosol"/>
    <property type="evidence" value="ECO:0007669"/>
    <property type="project" value="TreeGrafter"/>
</dbReference>
<protein>
    <recommendedName>
        <fullName evidence="11">Molybdopterin molybdenumtransferase</fullName>
        <ecNumber evidence="11">2.10.1.1</ecNumber>
    </recommendedName>
</protein>
<dbReference type="CDD" id="cd00887">
    <property type="entry name" value="MoeA"/>
    <property type="match status" value="1"/>
</dbReference>
<dbReference type="EMBL" id="CP001751">
    <property type="protein sequence ID" value="ADE38743.1"/>
    <property type="molecule type" value="Genomic_DNA"/>
</dbReference>
<evidence type="ECO:0000256" key="2">
    <source>
        <dbReference type="ARBA" id="ARBA00002901"/>
    </source>
</evidence>
<comment type="cofactor">
    <cofactor evidence="1 11">
        <name>Mg(2+)</name>
        <dbReference type="ChEBI" id="CHEBI:18420"/>
    </cofactor>
</comment>
<evidence type="ECO:0000256" key="3">
    <source>
        <dbReference type="ARBA" id="ARBA00005046"/>
    </source>
</evidence>
<keyword evidence="6 11" id="KW-0808">Transferase</keyword>
<dbReference type="Proteomes" id="UP000007460">
    <property type="component" value="Chromosome"/>
</dbReference>
<dbReference type="InterPro" id="IPR036135">
    <property type="entry name" value="MoeA_linker/N_sf"/>
</dbReference>
<comment type="function">
    <text evidence="2 11">Catalyzes the insertion of molybdate into adenylated molybdopterin with the concomitant release of AMP.</text>
</comment>
<comment type="pathway">
    <text evidence="3 11">Cofactor biosynthesis; molybdopterin biosynthesis.</text>
</comment>
<dbReference type="NCBIfam" id="NF045515">
    <property type="entry name" value="Glp_gephyrin"/>
    <property type="match status" value="1"/>
</dbReference>
<dbReference type="Gene3D" id="2.170.190.11">
    <property type="entry name" value="Molybdopterin biosynthesis moea protein, domain 3"/>
    <property type="match status" value="1"/>
</dbReference>
<keyword evidence="5 11" id="KW-0500">Molybdenum</keyword>
<dbReference type="PANTHER" id="PTHR10192:SF5">
    <property type="entry name" value="GEPHYRIN"/>
    <property type="match status" value="1"/>
</dbReference>
<dbReference type="InterPro" id="IPR005110">
    <property type="entry name" value="MoeA_linker/N"/>
</dbReference>
<evidence type="ECO:0000256" key="9">
    <source>
        <dbReference type="ARBA" id="ARBA00023150"/>
    </source>
</evidence>
<dbReference type="SMART" id="SM00852">
    <property type="entry name" value="MoCF_biosynth"/>
    <property type="match status" value="1"/>
</dbReference>
<dbReference type="eggNOG" id="COG0303">
    <property type="taxonomic scope" value="Bacteria"/>
</dbReference>
<evidence type="ECO:0000256" key="1">
    <source>
        <dbReference type="ARBA" id="ARBA00001946"/>
    </source>
</evidence>
<dbReference type="Gene3D" id="2.40.340.10">
    <property type="entry name" value="MoeA, C-terminal, domain IV"/>
    <property type="match status" value="1"/>
</dbReference>
<gene>
    <name evidence="13" type="ordered locus">SAR116_0500</name>
</gene>
<evidence type="ECO:0000313" key="14">
    <source>
        <dbReference type="Proteomes" id="UP000007460"/>
    </source>
</evidence>
<comment type="catalytic activity">
    <reaction evidence="10">
        <text>adenylyl-molybdopterin + molybdate = Mo-molybdopterin + AMP + H(+)</text>
        <dbReference type="Rhea" id="RHEA:35047"/>
        <dbReference type="ChEBI" id="CHEBI:15378"/>
        <dbReference type="ChEBI" id="CHEBI:36264"/>
        <dbReference type="ChEBI" id="CHEBI:62727"/>
        <dbReference type="ChEBI" id="CHEBI:71302"/>
        <dbReference type="ChEBI" id="CHEBI:456215"/>
        <dbReference type="EC" id="2.10.1.1"/>
    </reaction>
</comment>
<dbReference type="InterPro" id="IPR038987">
    <property type="entry name" value="MoeA-like"/>
</dbReference>
<dbReference type="InterPro" id="IPR036425">
    <property type="entry name" value="MoaB/Mog-like_dom_sf"/>
</dbReference>
<dbReference type="Pfam" id="PF03454">
    <property type="entry name" value="MoeA_C"/>
    <property type="match status" value="1"/>
</dbReference>
<evidence type="ECO:0000256" key="5">
    <source>
        <dbReference type="ARBA" id="ARBA00022505"/>
    </source>
</evidence>
<keyword evidence="9 11" id="KW-0501">Molybdenum cofactor biosynthesis</keyword>
<dbReference type="KEGG" id="apb:SAR116_0500"/>
<dbReference type="InterPro" id="IPR036688">
    <property type="entry name" value="MoeA_C_domain_IV_sf"/>
</dbReference>
<accession>D5BR29</accession>
<evidence type="ECO:0000313" key="13">
    <source>
        <dbReference type="EMBL" id="ADE38743.1"/>
    </source>
</evidence>
<keyword evidence="14" id="KW-1185">Reference proteome</keyword>
<name>D5BR29_PUNMI</name>
<evidence type="ECO:0000256" key="10">
    <source>
        <dbReference type="ARBA" id="ARBA00047317"/>
    </source>
</evidence>
<evidence type="ECO:0000256" key="7">
    <source>
        <dbReference type="ARBA" id="ARBA00022723"/>
    </source>
</evidence>
<dbReference type="SUPFAM" id="SSF53218">
    <property type="entry name" value="Molybdenum cofactor biosynthesis proteins"/>
    <property type="match status" value="1"/>
</dbReference>
<keyword evidence="8 11" id="KW-0460">Magnesium</keyword>
<feature type="domain" description="MoaB/Mog" evidence="12">
    <location>
        <begin position="193"/>
        <end position="338"/>
    </location>
</feature>
<dbReference type="InterPro" id="IPR001453">
    <property type="entry name" value="MoaB/Mog_dom"/>
</dbReference>
<dbReference type="STRING" id="488538.SAR116_0500"/>
<dbReference type="GO" id="GO:0016787">
    <property type="term" value="F:hydrolase activity"/>
    <property type="evidence" value="ECO:0007669"/>
    <property type="project" value="UniProtKB-KW"/>
</dbReference>
<dbReference type="InterPro" id="IPR005111">
    <property type="entry name" value="MoeA_C_domain_IV"/>
</dbReference>
<proteinExistence type="inferred from homology"/>
<evidence type="ECO:0000259" key="12">
    <source>
        <dbReference type="SMART" id="SM00852"/>
    </source>
</evidence>